<dbReference type="AlphaFoldDB" id="A0A1M6SK78"/>
<keyword evidence="1" id="KW-0805">Transcription regulation</keyword>
<sequence length="222" mass="24985">MENREYKKVITYVKERIAGGELHSGDKLPTERELADILSVGRYSIREAIRIMDALGMIESRQGSGNYLVTNIEKNLTESMELMLLIKEIDYSQISKLRRAIELYAYGCALKQLSDSQLEELAEITESMKQNTGREKALMDKRFHDMIIAGSNNTLIISIMDSLSNVCSSLIEKVVTGSAPELQRIFMETHENMLKGLMTGDLLLGMQAVNLHYDLIDSEVSG</sequence>
<protein>
    <submittedName>
        <fullName evidence="5">GntR family transcriptional regulator, transcriptional repressor for pyruvate dehydrogenase complex</fullName>
    </submittedName>
</protein>
<dbReference type="Gene3D" id="1.10.10.10">
    <property type="entry name" value="Winged helix-like DNA-binding domain superfamily/Winged helix DNA-binding domain"/>
    <property type="match status" value="1"/>
</dbReference>
<dbReference type="RefSeq" id="WP_073276357.1">
    <property type="nucleotide sequence ID" value="NZ_FRAC01000012.1"/>
</dbReference>
<reference evidence="5 6" key="1">
    <citation type="submission" date="2016-11" db="EMBL/GenBank/DDBJ databases">
        <authorList>
            <person name="Jaros S."/>
            <person name="Januszkiewicz K."/>
            <person name="Wedrychowicz H."/>
        </authorList>
    </citation>
    <scope>NUCLEOTIDE SEQUENCE [LARGE SCALE GENOMIC DNA]</scope>
    <source>
        <strain evidence="5 6">DSM 15929</strain>
    </source>
</reference>
<dbReference type="InterPro" id="IPR036388">
    <property type="entry name" value="WH-like_DNA-bd_sf"/>
</dbReference>
<dbReference type="SUPFAM" id="SSF48008">
    <property type="entry name" value="GntR ligand-binding domain-like"/>
    <property type="match status" value="1"/>
</dbReference>
<accession>A0A1M6SK78</accession>
<dbReference type="InterPro" id="IPR000524">
    <property type="entry name" value="Tscrpt_reg_HTH_GntR"/>
</dbReference>
<evidence type="ECO:0000256" key="3">
    <source>
        <dbReference type="ARBA" id="ARBA00023163"/>
    </source>
</evidence>
<dbReference type="Pfam" id="PF07729">
    <property type="entry name" value="FCD"/>
    <property type="match status" value="1"/>
</dbReference>
<keyword evidence="5" id="KW-0670">Pyruvate</keyword>
<dbReference type="EMBL" id="FRAC01000012">
    <property type="protein sequence ID" value="SHK45060.1"/>
    <property type="molecule type" value="Genomic_DNA"/>
</dbReference>
<dbReference type="PROSITE" id="PS50949">
    <property type="entry name" value="HTH_GNTR"/>
    <property type="match status" value="1"/>
</dbReference>
<keyword evidence="3" id="KW-0804">Transcription</keyword>
<dbReference type="SUPFAM" id="SSF46785">
    <property type="entry name" value="Winged helix' DNA-binding domain"/>
    <property type="match status" value="1"/>
</dbReference>
<dbReference type="Proteomes" id="UP000184386">
    <property type="component" value="Unassembled WGS sequence"/>
</dbReference>
<dbReference type="CDD" id="cd07377">
    <property type="entry name" value="WHTH_GntR"/>
    <property type="match status" value="1"/>
</dbReference>
<gene>
    <name evidence="5" type="ORF">SAMN02745136_02490</name>
</gene>
<dbReference type="GO" id="GO:0003700">
    <property type="term" value="F:DNA-binding transcription factor activity"/>
    <property type="evidence" value="ECO:0007669"/>
    <property type="project" value="InterPro"/>
</dbReference>
<proteinExistence type="predicted"/>
<name>A0A1M6SK78_9FIRM</name>
<evidence type="ECO:0000256" key="2">
    <source>
        <dbReference type="ARBA" id="ARBA00023125"/>
    </source>
</evidence>
<dbReference type="OrthoDB" id="1972820at2"/>
<dbReference type="SMART" id="SM00345">
    <property type="entry name" value="HTH_GNTR"/>
    <property type="match status" value="1"/>
</dbReference>
<keyword evidence="2" id="KW-0238">DNA-binding</keyword>
<dbReference type="InterPro" id="IPR008920">
    <property type="entry name" value="TF_FadR/GntR_C"/>
</dbReference>
<dbReference type="PRINTS" id="PR00035">
    <property type="entry name" value="HTHGNTR"/>
</dbReference>
<dbReference type="InterPro" id="IPR036390">
    <property type="entry name" value="WH_DNA-bd_sf"/>
</dbReference>
<evidence type="ECO:0000256" key="1">
    <source>
        <dbReference type="ARBA" id="ARBA00023015"/>
    </source>
</evidence>
<feature type="domain" description="HTH gntR-type" evidence="4">
    <location>
        <begin position="3"/>
        <end position="71"/>
    </location>
</feature>
<dbReference type="STRING" id="1121322.SAMN02745136_02490"/>
<dbReference type="PANTHER" id="PTHR43537:SF43">
    <property type="entry name" value="GNTR-FAMILY TRANSCRIPTIONAL REGULATOR"/>
    <property type="match status" value="1"/>
</dbReference>
<evidence type="ECO:0000313" key="5">
    <source>
        <dbReference type="EMBL" id="SHK45060.1"/>
    </source>
</evidence>
<keyword evidence="6" id="KW-1185">Reference proteome</keyword>
<evidence type="ECO:0000259" key="4">
    <source>
        <dbReference type="PROSITE" id="PS50949"/>
    </source>
</evidence>
<dbReference type="Gene3D" id="1.20.120.530">
    <property type="entry name" value="GntR ligand-binding domain-like"/>
    <property type="match status" value="1"/>
</dbReference>
<organism evidence="5 6">
    <name type="scientific">Anaerocolumna jejuensis DSM 15929</name>
    <dbReference type="NCBI Taxonomy" id="1121322"/>
    <lineage>
        <taxon>Bacteria</taxon>
        <taxon>Bacillati</taxon>
        <taxon>Bacillota</taxon>
        <taxon>Clostridia</taxon>
        <taxon>Lachnospirales</taxon>
        <taxon>Lachnospiraceae</taxon>
        <taxon>Anaerocolumna</taxon>
    </lineage>
</organism>
<evidence type="ECO:0000313" key="6">
    <source>
        <dbReference type="Proteomes" id="UP000184386"/>
    </source>
</evidence>
<dbReference type="InterPro" id="IPR011711">
    <property type="entry name" value="GntR_C"/>
</dbReference>
<dbReference type="GO" id="GO:0003677">
    <property type="term" value="F:DNA binding"/>
    <property type="evidence" value="ECO:0007669"/>
    <property type="project" value="UniProtKB-KW"/>
</dbReference>
<dbReference type="Pfam" id="PF00392">
    <property type="entry name" value="GntR"/>
    <property type="match status" value="1"/>
</dbReference>
<dbReference type="PANTHER" id="PTHR43537">
    <property type="entry name" value="TRANSCRIPTIONAL REGULATOR, GNTR FAMILY"/>
    <property type="match status" value="1"/>
</dbReference>